<evidence type="ECO:0000313" key="8">
    <source>
        <dbReference type="Proteomes" id="UP001501624"/>
    </source>
</evidence>
<dbReference type="Pfam" id="PF07992">
    <property type="entry name" value="Pyr_redox_2"/>
    <property type="match status" value="1"/>
</dbReference>
<dbReference type="Proteomes" id="UP001501624">
    <property type="component" value="Unassembled WGS sequence"/>
</dbReference>
<proteinExistence type="predicted"/>
<evidence type="ECO:0000256" key="3">
    <source>
        <dbReference type="ARBA" id="ARBA00022827"/>
    </source>
</evidence>
<evidence type="ECO:0000259" key="5">
    <source>
        <dbReference type="Pfam" id="PF07992"/>
    </source>
</evidence>
<dbReference type="EMBL" id="BAABCM010000007">
    <property type="protein sequence ID" value="GAA3827136.1"/>
    <property type="molecule type" value="Genomic_DNA"/>
</dbReference>
<gene>
    <name evidence="7" type="ORF">GCM10022380_52210</name>
</gene>
<dbReference type="InterPro" id="IPR016156">
    <property type="entry name" value="FAD/NAD-linked_Rdtase_dimer_sf"/>
</dbReference>
<dbReference type="SUPFAM" id="SSF55424">
    <property type="entry name" value="FAD/NAD-linked reductases, dimerisation (C-terminal) domain"/>
    <property type="match status" value="1"/>
</dbReference>
<feature type="domain" description="FAD/NAD(P)-binding" evidence="5">
    <location>
        <begin position="5"/>
        <end position="301"/>
    </location>
</feature>
<keyword evidence="8" id="KW-1185">Reference proteome</keyword>
<reference evidence="8" key="1">
    <citation type="journal article" date="2019" name="Int. J. Syst. Evol. Microbiol.">
        <title>The Global Catalogue of Microorganisms (GCM) 10K type strain sequencing project: providing services to taxonomists for standard genome sequencing and annotation.</title>
        <authorList>
            <consortium name="The Broad Institute Genomics Platform"/>
            <consortium name="The Broad Institute Genome Sequencing Center for Infectious Disease"/>
            <person name="Wu L."/>
            <person name="Ma J."/>
        </authorList>
    </citation>
    <scope>NUCLEOTIDE SEQUENCE [LARGE SCALE GENOMIC DNA]</scope>
    <source>
        <strain evidence="8">JCM 17017</strain>
    </source>
</reference>
<dbReference type="PRINTS" id="PR00411">
    <property type="entry name" value="PNDRDTASEI"/>
</dbReference>
<keyword evidence="4" id="KW-0560">Oxidoreductase</keyword>
<feature type="domain" description="Reductase C-terminal" evidence="6">
    <location>
        <begin position="322"/>
        <end position="394"/>
    </location>
</feature>
<dbReference type="Gene3D" id="3.30.390.30">
    <property type="match status" value="1"/>
</dbReference>
<dbReference type="PANTHER" id="PTHR43557">
    <property type="entry name" value="APOPTOSIS-INDUCING FACTOR 1"/>
    <property type="match status" value="1"/>
</dbReference>
<comment type="cofactor">
    <cofactor evidence="1">
        <name>FAD</name>
        <dbReference type="ChEBI" id="CHEBI:57692"/>
    </cofactor>
</comment>
<evidence type="ECO:0000256" key="2">
    <source>
        <dbReference type="ARBA" id="ARBA00022630"/>
    </source>
</evidence>
<dbReference type="PANTHER" id="PTHR43557:SF2">
    <property type="entry name" value="RIESKE DOMAIN-CONTAINING PROTEIN-RELATED"/>
    <property type="match status" value="1"/>
</dbReference>
<name>A0ABP7IUA3_9PSEU</name>
<protein>
    <submittedName>
        <fullName evidence="7">FAD-dependent oxidoreductase</fullName>
    </submittedName>
</protein>
<dbReference type="InterPro" id="IPR023753">
    <property type="entry name" value="FAD/NAD-binding_dom"/>
</dbReference>
<dbReference type="PRINTS" id="PR00368">
    <property type="entry name" value="FADPNR"/>
</dbReference>
<dbReference type="InterPro" id="IPR050446">
    <property type="entry name" value="FAD-oxidoreductase/Apoptosis"/>
</dbReference>
<dbReference type="Gene3D" id="3.50.50.60">
    <property type="entry name" value="FAD/NAD(P)-binding domain"/>
    <property type="match status" value="2"/>
</dbReference>
<keyword evidence="2" id="KW-0285">Flavoprotein</keyword>
<keyword evidence="3" id="KW-0274">FAD</keyword>
<evidence type="ECO:0000256" key="4">
    <source>
        <dbReference type="ARBA" id="ARBA00023002"/>
    </source>
</evidence>
<dbReference type="InterPro" id="IPR028202">
    <property type="entry name" value="Reductase_C"/>
</dbReference>
<sequence length="397" mass="42557">MTQGQVVIVGAGHAGFTAAASLRRNGYAGAIALITAESCLPYQRPPLSKGYLDGLREDRLSFRPEHFYERKGIELLRAYRVEEIDRTAKAVVPASGESLRYDHLILATGSTPQAARLPGNDLDGVFRLHRRADADALRERLVTVSEVVIVGGGFIGLEFAAHARGRGKNVTIVEAADRLMARAVTPVMSEFFLREHVSAGSQVLLDTPVARLVGGDGSRVQGVELHDGSLVKADLVVVGVGVRANTGLAERAGLAVNDGVLVDRCLRTSDPDIFAIGDCASYPYRNRRTRHECVENAVGQAHAVASTLTSGESQPYRRTPVFWSDQADLKLQIVGDFSGSDRTEVIGDPAGRSFSVNCYRDGALIAVESVNRPSDHVAARKLVDRSGCSSPAQVEGS</sequence>
<comment type="caution">
    <text evidence="7">The sequence shown here is derived from an EMBL/GenBank/DDBJ whole genome shotgun (WGS) entry which is preliminary data.</text>
</comment>
<dbReference type="SUPFAM" id="SSF51905">
    <property type="entry name" value="FAD/NAD(P)-binding domain"/>
    <property type="match status" value="2"/>
</dbReference>
<evidence type="ECO:0000259" key="6">
    <source>
        <dbReference type="Pfam" id="PF14759"/>
    </source>
</evidence>
<dbReference type="InterPro" id="IPR036188">
    <property type="entry name" value="FAD/NAD-bd_sf"/>
</dbReference>
<evidence type="ECO:0000313" key="7">
    <source>
        <dbReference type="EMBL" id="GAA3827136.1"/>
    </source>
</evidence>
<dbReference type="RefSeq" id="WP_237337043.1">
    <property type="nucleotide sequence ID" value="NZ_BAABCM010000007.1"/>
</dbReference>
<accession>A0ABP7IUA3</accession>
<evidence type="ECO:0000256" key="1">
    <source>
        <dbReference type="ARBA" id="ARBA00001974"/>
    </source>
</evidence>
<dbReference type="Pfam" id="PF14759">
    <property type="entry name" value="Reductase_C"/>
    <property type="match status" value="1"/>
</dbReference>
<organism evidence="7 8">
    <name type="scientific">Amycolatopsis tucumanensis</name>
    <dbReference type="NCBI Taxonomy" id="401106"/>
    <lineage>
        <taxon>Bacteria</taxon>
        <taxon>Bacillati</taxon>
        <taxon>Actinomycetota</taxon>
        <taxon>Actinomycetes</taxon>
        <taxon>Pseudonocardiales</taxon>
        <taxon>Pseudonocardiaceae</taxon>
        <taxon>Amycolatopsis</taxon>
    </lineage>
</organism>